<keyword evidence="7" id="KW-1185">Reference proteome</keyword>
<proteinExistence type="predicted"/>
<dbReference type="Pfam" id="PF00082">
    <property type="entry name" value="Peptidase_S8"/>
    <property type="match status" value="1"/>
</dbReference>
<dbReference type="Proteomes" id="UP000503462">
    <property type="component" value="Chromosome 2"/>
</dbReference>
<keyword evidence="1" id="KW-0645">Protease</keyword>
<evidence type="ECO:0000256" key="2">
    <source>
        <dbReference type="ARBA" id="ARBA00022801"/>
    </source>
</evidence>
<dbReference type="EMBL" id="CP051140">
    <property type="protein sequence ID" value="QIW97113.1"/>
    <property type="molecule type" value="Genomic_DNA"/>
</dbReference>
<feature type="compositionally biased region" description="Low complexity" evidence="4">
    <location>
        <begin position="443"/>
        <end position="456"/>
    </location>
</feature>
<dbReference type="InterPro" id="IPR000209">
    <property type="entry name" value="Peptidase_S8/S53_dom"/>
</dbReference>
<dbReference type="OrthoDB" id="206201at2759"/>
<feature type="compositionally biased region" description="Basic and acidic residues" evidence="4">
    <location>
        <begin position="463"/>
        <end position="476"/>
    </location>
</feature>
<dbReference type="InterPro" id="IPR015500">
    <property type="entry name" value="Peptidase_S8_subtilisin-rel"/>
</dbReference>
<feature type="compositionally biased region" description="Low complexity" evidence="4">
    <location>
        <begin position="421"/>
        <end position="432"/>
    </location>
</feature>
<evidence type="ECO:0000259" key="5">
    <source>
        <dbReference type="Pfam" id="PF00082"/>
    </source>
</evidence>
<evidence type="ECO:0000256" key="1">
    <source>
        <dbReference type="ARBA" id="ARBA00022670"/>
    </source>
</evidence>
<evidence type="ECO:0000256" key="3">
    <source>
        <dbReference type="ARBA" id="ARBA00022825"/>
    </source>
</evidence>
<dbReference type="Gene3D" id="3.40.50.200">
    <property type="entry name" value="Peptidase S8/S53 domain"/>
    <property type="match status" value="1"/>
</dbReference>
<evidence type="ECO:0000313" key="7">
    <source>
        <dbReference type="Proteomes" id="UP000503462"/>
    </source>
</evidence>
<feature type="compositionally biased region" description="Polar residues" evidence="4">
    <location>
        <begin position="380"/>
        <end position="390"/>
    </location>
</feature>
<dbReference type="SUPFAM" id="SSF52743">
    <property type="entry name" value="Subtilisin-like"/>
    <property type="match status" value="1"/>
</dbReference>
<feature type="compositionally biased region" description="Basic and acidic residues" evidence="4">
    <location>
        <begin position="630"/>
        <end position="647"/>
    </location>
</feature>
<dbReference type="GO" id="GO:0006508">
    <property type="term" value="P:proteolysis"/>
    <property type="evidence" value="ECO:0007669"/>
    <property type="project" value="UniProtKB-KW"/>
</dbReference>
<organism evidence="6 7">
    <name type="scientific">Peltaster fructicola</name>
    <dbReference type="NCBI Taxonomy" id="286661"/>
    <lineage>
        <taxon>Eukaryota</taxon>
        <taxon>Fungi</taxon>
        <taxon>Dikarya</taxon>
        <taxon>Ascomycota</taxon>
        <taxon>Pezizomycotina</taxon>
        <taxon>Dothideomycetes</taxon>
        <taxon>Dothideomycetes incertae sedis</taxon>
        <taxon>Peltaster</taxon>
    </lineage>
</organism>
<evidence type="ECO:0000313" key="6">
    <source>
        <dbReference type="EMBL" id="QIW97113.1"/>
    </source>
</evidence>
<accession>A0A6H0XQV7</accession>
<feature type="compositionally biased region" description="Polar residues" evidence="4">
    <location>
        <begin position="574"/>
        <end position="583"/>
    </location>
</feature>
<feature type="domain" description="Peptidase S8/S53" evidence="5">
    <location>
        <begin position="799"/>
        <end position="1013"/>
    </location>
</feature>
<dbReference type="Gene3D" id="1.25.40.10">
    <property type="entry name" value="Tetratricopeptide repeat domain"/>
    <property type="match status" value="1"/>
</dbReference>
<feature type="compositionally biased region" description="Polar residues" evidence="4">
    <location>
        <begin position="292"/>
        <end position="302"/>
    </location>
</feature>
<dbReference type="PROSITE" id="PS00138">
    <property type="entry name" value="SUBTILASE_SER"/>
    <property type="match status" value="1"/>
</dbReference>
<dbReference type="PRINTS" id="PR00723">
    <property type="entry name" value="SUBTILISIN"/>
</dbReference>
<reference evidence="6 7" key="1">
    <citation type="journal article" date="2016" name="Sci. Rep.">
        <title>Peltaster fructicola genome reveals evolution from an invasive phytopathogen to an ectophytic parasite.</title>
        <authorList>
            <person name="Xu C."/>
            <person name="Chen H."/>
            <person name="Gleason M.L."/>
            <person name="Xu J.R."/>
            <person name="Liu H."/>
            <person name="Zhang R."/>
            <person name="Sun G."/>
        </authorList>
    </citation>
    <scope>NUCLEOTIDE SEQUENCE [LARGE SCALE GENOMIC DNA]</scope>
    <source>
        <strain evidence="6 7">LNHT1506</strain>
    </source>
</reference>
<feature type="compositionally biased region" description="Polar residues" evidence="4">
    <location>
        <begin position="555"/>
        <end position="567"/>
    </location>
</feature>
<feature type="region of interest" description="Disordered" evidence="4">
    <location>
        <begin position="628"/>
        <end position="684"/>
    </location>
</feature>
<feature type="region of interest" description="Disordered" evidence="4">
    <location>
        <begin position="275"/>
        <end position="306"/>
    </location>
</feature>
<gene>
    <name evidence="6" type="ORF">AMS68_002631</name>
</gene>
<feature type="region of interest" description="Disordered" evidence="4">
    <location>
        <begin position="319"/>
        <end position="607"/>
    </location>
</feature>
<feature type="compositionally biased region" description="Low complexity" evidence="4">
    <location>
        <begin position="326"/>
        <end position="338"/>
    </location>
</feature>
<evidence type="ECO:0000256" key="4">
    <source>
        <dbReference type="SAM" id="MobiDB-lite"/>
    </source>
</evidence>
<feature type="compositionally biased region" description="Polar residues" evidence="4">
    <location>
        <begin position="363"/>
        <end position="373"/>
    </location>
</feature>
<name>A0A6H0XQV7_9PEZI</name>
<dbReference type="AlphaFoldDB" id="A0A6H0XQV7"/>
<dbReference type="InterPro" id="IPR023828">
    <property type="entry name" value="Peptidase_S8_Ser-AS"/>
</dbReference>
<keyword evidence="3" id="KW-0720">Serine protease</keyword>
<protein>
    <recommendedName>
        <fullName evidence="5">Peptidase S8/S53 domain-containing protein</fullName>
    </recommendedName>
</protein>
<sequence>MDERGSVTAAEGVNEKLTQLYTNAEDQIYDIGQARDRHTRRTRCRKALEICNEAFVVGADTVNDDFPVAFWQIQAICYRHLREYDNSIRVHRSILENLQQAKRPDQAEILKWRYNLSKELLTTYDIDKSRVAELDDAIVLLCTNVDCGPNAKFFTRSLVSLSLGLVKQSRVPGTDERRRLDLMHDAESCSLQAINLLQSRMETGPKRGDAELLLEARHNLAMLYHRLTKFSEAETLFLKNQATLRALTDKIPGYNIYAGVAERYLAFYYQKSLQDDSVPSDPPSKSGKANHGNESTPTTVQSGHHVKQEENLPLLVLPQHQKPTESTSVVSRSSSVKSDGNRSRSKSPHPRKSEDGRRHSMNVGMTRSPTVKPSNEKLPRNTTPVESQLQLPVPIAVPATSDVQIDRPSSRSKQLEIPQGSSTRARSSSLSRQLAVPHEPTTRPRSSSISSLWTTRAGAKASNDVDRDMPARDRRTTPAAASNVGMSSNAKARSPKREIATKPQPDNGEAALTEVLGDTLKGQVSTREKTKTAPIISSSNVPDRTLPPPKLQAKPVNSSSHGQARSTQADRGRMTSTETSTARPRSVDRRHGNAALSKQEDSKVKMPNGKEMQLQLPVPVAFPATSVVQTDRRHGDAALSKQKDSKLRPPSQEELQRQLPVPVNSRTPSVVQADGRRGDAALSSPAAFRATSAVQADGRHGDTALSNPVAFTATSAVQADGRLGDAAPSKQIDSRLTIPNQEELLRARIAQHDEVIGELLSSNDEAVSWAKLWFLRLRRWTHADLLKYHDNTRQQEVRVRVAILDSGYNPRRSDVLKVRKQFKGFRDFVNTANTVACDVDPEEHGTNCSSLLARVAPAAHIYVANVIEKSAKGRLQPSWIALRDALEWALTEDVDIISVSCGLHKLVDELSRKLDMVKACRKLVVVAIPNTKPEGYDYDNFPSFDHSVLSINARRLDWTAAVQPWSKQESSILFPGENVPILGNDDKQIPGTQLLTGTSFATPLAAGTMALIFDLLLRVDPIRGKSSTLYGLLLQPRHAATVLRGMSERVQQNVKSFNVMPWKLLGEREPLEVPKAYADEVPEVTEKQVFTASLIKTILEIESLQQLNS</sequence>
<dbReference type="GO" id="GO:0004252">
    <property type="term" value="F:serine-type endopeptidase activity"/>
    <property type="evidence" value="ECO:0007669"/>
    <property type="project" value="InterPro"/>
</dbReference>
<dbReference type="InterPro" id="IPR011990">
    <property type="entry name" value="TPR-like_helical_dom_sf"/>
</dbReference>
<dbReference type="CDD" id="cd00306">
    <property type="entry name" value="Peptidases_S8_S53"/>
    <property type="match status" value="1"/>
</dbReference>
<dbReference type="InterPro" id="IPR036852">
    <property type="entry name" value="Peptidase_S8/S53_dom_sf"/>
</dbReference>
<keyword evidence="2" id="KW-0378">Hydrolase</keyword>